<comment type="caution">
    <text evidence="1">The sequence shown here is derived from an EMBL/GenBank/DDBJ whole genome shotgun (WGS) entry which is preliminary data.</text>
</comment>
<protein>
    <recommendedName>
        <fullName evidence="3">TnsA endonuclease N terminal</fullName>
    </recommendedName>
</protein>
<evidence type="ECO:0000313" key="1">
    <source>
        <dbReference type="EMBL" id="MDD1780426.1"/>
    </source>
</evidence>
<proteinExistence type="predicted"/>
<keyword evidence="2" id="KW-1185">Reference proteome</keyword>
<organism evidence="1 2">
    <name type="scientific">Enterovibrio qingdaonensis</name>
    <dbReference type="NCBI Taxonomy" id="2899818"/>
    <lineage>
        <taxon>Bacteria</taxon>
        <taxon>Pseudomonadati</taxon>
        <taxon>Pseudomonadota</taxon>
        <taxon>Gammaproteobacteria</taxon>
        <taxon>Vibrionales</taxon>
        <taxon>Vibrionaceae</taxon>
        <taxon>Enterovibrio</taxon>
    </lineage>
</organism>
<dbReference type="Proteomes" id="UP001149821">
    <property type="component" value="Unassembled WGS sequence"/>
</dbReference>
<evidence type="ECO:0000313" key="2">
    <source>
        <dbReference type="Proteomes" id="UP001149821"/>
    </source>
</evidence>
<sequence>MIPWDENRQWVEGDLYFDFSKAQSAYKLDQDGAEGHGLSQYFKSVDFVVEWTNQFWLVEVKDPENGKIPQQHRAKQLATFEKNLKSGNLIEEHLFPKLRDSLIYLGLDKGVPKLPMKYISLIGLESLQSAELSGLKSALWNKDWIKGPARGWSKGFEVHCMNITQWNRNLKICPITRISQSE</sequence>
<evidence type="ECO:0008006" key="3">
    <source>
        <dbReference type="Google" id="ProtNLM"/>
    </source>
</evidence>
<dbReference type="RefSeq" id="WP_274140485.1">
    <property type="nucleotide sequence ID" value="NZ_JAJUBB010000002.1"/>
</dbReference>
<name>A0ABT5QHH2_9GAMM</name>
<reference evidence="1" key="1">
    <citation type="submission" date="2021-12" db="EMBL/GenBank/DDBJ databases">
        <title>Enterovibrio ZSDZ35 sp. nov. and Enterovibrio ZSDZ42 sp. nov., isolated from coastal seawater in Qingdao.</title>
        <authorList>
            <person name="Zhang P."/>
        </authorList>
    </citation>
    <scope>NUCLEOTIDE SEQUENCE</scope>
    <source>
        <strain evidence="1">ZSDZ35</strain>
    </source>
</reference>
<accession>A0ABT5QHH2</accession>
<dbReference type="EMBL" id="JAJUBB010000002">
    <property type="protein sequence ID" value="MDD1780426.1"/>
    <property type="molecule type" value="Genomic_DNA"/>
</dbReference>
<gene>
    <name evidence="1" type="ORF">LRP49_04355</name>
</gene>